<protein>
    <recommendedName>
        <fullName evidence="6">O-antigen ligase-related domain-containing protein</fullName>
    </recommendedName>
</protein>
<dbReference type="PANTHER" id="PTHR37422:SF21">
    <property type="entry name" value="EXOQ-LIKE PROTEIN"/>
    <property type="match status" value="1"/>
</dbReference>
<dbReference type="Pfam" id="PF04932">
    <property type="entry name" value="Wzy_C"/>
    <property type="match status" value="1"/>
</dbReference>
<feature type="transmembrane region" description="Helical" evidence="5">
    <location>
        <begin position="196"/>
        <end position="213"/>
    </location>
</feature>
<keyword evidence="4 5" id="KW-0472">Membrane</keyword>
<dbReference type="EMBL" id="BMCP01000002">
    <property type="protein sequence ID" value="GGE46088.1"/>
    <property type="molecule type" value="Genomic_DNA"/>
</dbReference>
<dbReference type="Proteomes" id="UP000602745">
    <property type="component" value="Unassembled WGS sequence"/>
</dbReference>
<evidence type="ECO:0000259" key="6">
    <source>
        <dbReference type="Pfam" id="PF04932"/>
    </source>
</evidence>
<feature type="transmembrane region" description="Helical" evidence="5">
    <location>
        <begin position="46"/>
        <end position="64"/>
    </location>
</feature>
<comment type="caution">
    <text evidence="7">The sequence shown here is derived from an EMBL/GenBank/DDBJ whole genome shotgun (WGS) entry which is preliminary data.</text>
</comment>
<keyword evidence="2 5" id="KW-0812">Transmembrane</keyword>
<reference evidence="7" key="1">
    <citation type="journal article" date="2014" name="Int. J. Syst. Evol. Microbiol.">
        <title>Complete genome sequence of Corynebacterium casei LMG S-19264T (=DSM 44701T), isolated from a smear-ripened cheese.</title>
        <authorList>
            <consortium name="US DOE Joint Genome Institute (JGI-PGF)"/>
            <person name="Walter F."/>
            <person name="Albersmeier A."/>
            <person name="Kalinowski J."/>
            <person name="Ruckert C."/>
        </authorList>
    </citation>
    <scope>NUCLEOTIDE SEQUENCE</scope>
    <source>
        <strain evidence="7">CCM 7684</strain>
    </source>
</reference>
<name>A0A8J2YIR4_9RHOB</name>
<dbReference type="PANTHER" id="PTHR37422">
    <property type="entry name" value="TEICHURONIC ACID BIOSYNTHESIS PROTEIN TUAE"/>
    <property type="match status" value="1"/>
</dbReference>
<dbReference type="InterPro" id="IPR007016">
    <property type="entry name" value="O-antigen_ligase-rel_domated"/>
</dbReference>
<feature type="transmembrane region" description="Helical" evidence="5">
    <location>
        <begin position="245"/>
        <end position="269"/>
    </location>
</feature>
<sequence>MSRIDLSTLPSGAAVPLRISLERLACFTLGLLAFSGFYVMVEPSPYEFMMIPALLVFVLAGLRFHQAHIPLLILLTLFNIGGAIALLEVFGEEKTLTYVIVSIFMGVNAIFFAACLADRTLERFTYLRAGYILAAVASSLMAIVGYFDVAGLADAFTLYGRAKGSFKDPNVFGPFLILPALLLLQDILLGKSLTKAWRVIPLGIILIGLFLTFSRGAWAHFVASTVLMIFFLMVTLPSPILRLRILLLSAVGAVVCVVALSALLTVPAVGELFETRAKLGQQYDLEEGGRFDNQATSIPILLEKPAGLGPYAFGIRFGGDPHNVYLNAFAAYGWLGGFSYATLIVITWISGLRQLFKPSPFQRPFCATMATFMVMTVLGFIIDTDHWRHFFMLLGINWGFIAAVLMHERRAKGVSRGAVVPAGAMRYRG</sequence>
<evidence type="ECO:0000256" key="2">
    <source>
        <dbReference type="ARBA" id="ARBA00022692"/>
    </source>
</evidence>
<feature type="transmembrane region" description="Helical" evidence="5">
    <location>
        <begin position="171"/>
        <end position="189"/>
    </location>
</feature>
<evidence type="ECO:0000256" key="3">
    <source>
        <dbReference type="ARBA" id="ARBA00022989"/>
    </source>
</evidence>
<proteinExistence type="predicted"/>
<keyword evidence="8" id="KW-1185">Reference proteome</keyword>
<feature type="transmembrane region" description="Helical" evidence="5">
    <location>
        <begin position="71"/>
        <end position="90"/>
    </location>
</feature>
<dbReference type="InterPro" id="IPR051533">
    <property type="entry name" value="WaaL-like"/>
</dbReference>
<feature type="transmembrane region" description="Helical" evidence="5">
    <location>
        <begin position="388"/>
        <end position="406"/>
    </location>
</feature>
<evidence type="ECO:0000256" key="5">
    <source>
        <dbReference type="SAM" id="Phobius"/>
    </source>
</evidence>
<comment type="subcellular location">
    <subcellularLocation>
        <location evidence="1">Membrane</location>
        <topology evidence="1">Multi-pass membrane protein</topology>
    </subcellularLocation>
</comment>
<feature type="transmembrane region" description="Helical" evidence="5">
    <location>
        <begin position="129"/>
        <end position="151"/>
    </location>
</feature>
<dbReference type="RefSeq" id="WP_188409959.1">
    <property type="nucleotide sequence ID" value="NZ_BMCP01000002.1"/>
</dbReference>
<reference evidence="7" key="2">
    <citation type="submission" date="2020-09" db="EMBL/GenBank/DDBJ databases">
        <authorList>
            <person name="Sun Q."/>
            <person name="Sedlacek I."/>
        </authorList>
    </citation>
    <scope>NUCLEOTIDE SEQUENCE</scope>
    <source>
        <strain evidence="7">CCM 7684</strain>
    </source>
</reference>
<feature type="transmembrane region" description="Helical" evidence="5">
    <location>
        <begin position="364"/>
        <end position="382"/>
    </location>
</feature>
<evidence type="ECO:0000313" key="8">
    <source>
        <dbReference type="Proteomes" id="UP000602745"/>
    </source>
</evidence>
<evidence type="ECO:0000256" key="1">
    <source>
        <dbReference type="ARBA" id="ARBA00004141"/>
    </source>
</evidence>
<evidence type="ECO:0000256" key="4">
    <source>
        <dbReference type="ARBA" id="ARBA00023136"/>
    </source>
</evidence>
<dbReference type="GO" id="GO:0016020">
    <property type="term" value="C:membrane"/>
    <property type="evidence" value="ECO:0007669"/>
    <property type="project" value="UniProtKB-SubCell"/>
</dbReference>
<evidence type="ECO:0000313" key="7">
    <source>
        <dbReference type="EMBL" id="GGE46088.1"/>
    </source>
</evidence>
<organism evidence="7 8">
    <name type="scientific">Agaricicola taiwanensis</name>
    <dbReference type="NCBI Taxonomy" id="591372"/>
    <lineage>
        <taxon>Bacteria</taxon>
        <taxon>Pseudomonadati</taxon>
        <taxon>Pseudomonadota</taxon>
        <taxon>Alphaproteobacteria</taxon>
        <taxon>Rhodobacterales</taxon>
        <taxon>Paracoccaceae</taxon>
        <taxon>Agaricicola</taxon>
    </lineage>
</organism>
<feature type="domain" description="O-antigen ligase-related" evidence="6">
    <location>
        <begin position="203"/>
        <end position="340"/>
    </location>
</feature>
<feature type="transmembrane region" description="Helical" evidence="5">
    <location>
        <begin position="21"/>
        <end position="40"/>
    </location>
</feature>
<dbReference type="AlphaFoldDB" id="A0A8J2YIR4"/>
<feature type="transmembrane region" description="Helical" evidence="5">
    <location>
        <begin position="219"/>
        <end position="238"/>
    </location>
</feature>
<feature type="transmembrane region" description="Helical" evidence="5">
    <location>
        <begin position="96"/>
        <end position="117"/>
    </location>
</feature>
<gene>
    <name evidence="7" type="ORF">GCM10007276_24080</name>
</gene>
<accession>A0A8J2YIR4</accession>
<keyword evidence="3 5" id="KW-1133">Transmembrane helix</keyword>
<feature type="transmembrane region" description="Helical" evidence="5">
    <location>
        <begin position="331"/>
        <end position="352"/>
    </location>
</feature>